<keyword evidence="1" id="KW-0175">Coiled coil</keyword>
<dbReference type="STRING" id="69222.BG55_20485"/>
<reference evidence="3 4" key="1">
    <citation type="submission" date="2014-02" db="EMBL/GenBank/DDBJ databases">
        <title>Draft genome of Erwinia mallotivora strain BT-MARDI, a papaya dieback pathogen.</title>
        <authorList>
            <person name="Redzuan R."/>
            <person name="Abu Bakar N."/>
            <person name="Badrun R."/>
            <person name="Mohd Raih M.F."/>
            <person name="Rozano L."/>
            <person name="Mat Amin N."/>
        </authorList>
    </citation>
    <scope>NUCLEOTIDE SEQUENCE [LARGE SCALE GENOMIC DNA]</scope>
    <source>
        <strain evidence="3 4">BT-MARDI</strain>
    </source>
</reference>
<accession>A0A014M718</accession>
<sequence length="629" mass="69336">MSTNITGARIINKVVYDSDRASLRRVRKELQALKNLSAKQSVDSAKAEIKAAKDAANAQIAQTKRVIQFHQQQERKGKGTGMVGTAAMYDPAKVARQTAQMNNLAQKSVSERMRQQERQQKAAAKQRKDALDRDINGIMGLRKTAFDINRLQGLDIGKRYEAIQQARKLADEYKRGNLEIGEMREGLRQVKVLTSATAREARKMAKRDGRPTKKGNSNWLTSGAAFGGFVPALSLAGATYGAIHTTRSNLSDSIDRQAGRRMQKSMGLDPLEGQALQQAIFQQTGQNFSADKLSNISKDVQDKVGQLSQGQWKQNKKDGTWNFSGGGELSDWLNIMTTRGGYGRDEAVQTLRNAKGPVEFALILENLKKQAKLTDTEFTALSESVDDLSYVTKSIGPEAENVTKNLNEIARSGLALTDQQQKYIESLSELSTKTRMVSENLSDNFSASFAKGLSDAGLTAGKLTDDLLELRPIVKTLGHEFGELTANILSLLRHIPGTQSYNRQAYSDAQANQKWASKQNDPVVSWLVERWSSTSTAGAQGWNDAVQQNRDGNQNNMFTNIKSDWMSQATQGNPFAMQLPNLQLSMAGNVNVNVNAGELTSLFNAEMDSRITNSWDAATFDLNQSNSYN</sequence>
<dbReference type="RefSeq" id="WP_034940922.1">
    <property type="nucleotide sequence ID" value="NZ_JFHN01000072.1"/>
</dbReference>
<gene>
    <name evidence="3" type="ORF">BG55_20485</name>
</gene>
<dbReference type="AlphaFoldDB" id="A0A014M718"/>
<evidence type="ECO:0000256" key="2">
    <source>
        <dbReference type="SAM" id="MobiDB-lite"/>
    </source>
</evidence>
<protein>
    <submittedName>
        <fullName evidence="3">Uncharacterized protein</fullName>
    </submittedName>
</protein>
<feature type="region of interest" description="Disordered" evidence="2">
    <location>
        <begin position="198"/>
        <end position="217"/>
    </location>
</feature>
<organism evidence="3 4">
    <name type="scientific">Erwinia mallotivora</name>
    <dbReference type="NCBI Taxonomy" id="69222"/>
    <lineage>
        <taxon>Bacteria</taxon>
        <taxon>Pseudomonadati</taxon>
        <taxon>Pseudomonadota</taxon>
        <taxon>Gammaproteobacteria</taxon>
        <taxon>Enterobacterales</taxon>
        <taxon>Erwiniaceae</taxon>
        <taxon>Erwinia</taxon>
    </lineage>
</organism>
<evidence type="ECO:0000313" key="4">
    <source>
        <dbReference type="Proteomes" id="UP000019918"/>
    </source>
</evidence>
<evidence type="ECO:0000256" key="1">
    <source>
        <dbReference type="SAM" id="Coils"/>
    </source>
</evidence>
<feature type="compositionally biased region" description="Basic and acidic residues" evidence="2">
    <location>
        <begin position="199"/>
        <end position="211"/>
    </location>
</feature>
<dbReference type="OrthoDB" id="6523200at2"/>
<evidence type="ECO:0000313" key="3">
    <source>
        <dbReference type="EMBL" id="EXU73884.1"/>
    </source>
</evidence>
<feature type="coiled-coil region" evidence="1">
    <location>
        <begin position="16"/>
        <end position="73"/>
    </location>
</feature>
<proteinExistence type="predicted"/>
<name>A0A014M718_9GAMM</name>
<comment type="caution">
    <text evidence="3">The sequence shown here is derived from an EMBL/GenBank/DDBJ whole genome shotgun (WGS) entry which is preliminary data.</text>
</comment>
<dbReference type="EMBL" id="JFHN01000072">
    <property type="protein sequence ID" value="EXU73884.1"/>
    <property type="molecule type" value="Genomic_DNA"/>
</dbReference>
<keyword evidence="4" id="KW-1185">Reference proteome</keyword>
<dbReference type="Proteomes" id="UP000019918">
    <property type="component" value="Unassembled WGS sequence"/>
</dbReference>
<dbReference type="PATRIC" id="fig|69222.5.peg.4176"/>